<dbReference type="GO" id="GO:0016746">
    <property type="term" value="F:acyltransferase activity"/>
    <property type="evidence" value="ECO:0007669"/>
    <property type="project" value="UniProtKB-KW"/>
</dbReference>
<dbReference type="Gene3D" id="2.160.10.10">
    <property type="entry name" value="Hexapeptide repeat proteins"/>
    <property type="match status" value="1"/>
</dbReference>
<dbReference type="SUPFAM" id="SSF51161">
    <property type="entry name" value="Trimeric LpxA-like enzymes"/>
    <property type="match status" value="1"/>
</dbReference>
<organism evidence="1 2">
    <name type="scientific">Paenibacillus aquistagni</name>
    <dbReference type="NCBI Taxonomy" id="1852522"/>
    <lineage>
        <taxon>Bacteria</taxon>
        <taxon>Bacillati</taxon>
        <taxon>Bacillota</taxon>
        <taxon>Bacilli</taxon>
        <taxon>Bacillales</taxon>
        <taxon>Paenibacillaceae</taxon>
        <taxon>Paenibacillus</taxon>
    </lineage>
</organism>
<accession>A0A1X7KZK2</accession>
<dbReference type="AlphaFoldDB" id="A0A1X7KZK2"/>
<dbReference type="PANTHER" id="PTHR43300:SF7">
    <property type="entry name" value="UDP-N-ACETYLBACILLOSAMINE N-ACETYLTRANSFERASE"/>
    <property type="match status" value="1"/>
</dbReference>
<keyword evidence="1" id="KW-0012">Acyltransferase</keyword>
<name>A0A1X7KZK2_9BACL</name>
<dbReference type="InterPro" id="IPR011004">
    <property type="entry name" value="Trimer_LpxA-like_sf"/>
</dbReference>
<gene>
    <name evidence="1" type="ORF">SAMN06295960_2863</name>
</gene>
<protein>
    <submittedName>
        <fullName evidence="1">Sugar O-acyltransferase, sialic acid O-acetyltransferase NeuD family</fullName>
    </submittedName>
</protein>
<dbReference type="OrthoDB" id="9788080at2"/>
<sequence>MKIIIIGGKGTAVNIADHIINAQRVHGQAIEFLGYAIDDPSLKDSINGHPIVCTTDKLHSIYGKYSDVKFIFSLYKPEKMIERVKLLKSYGIPQGKFHTFVHPTSYVSDHVKLGVGNAILSNCSINSNVSIGDYNIINSNVVIEHDSSIGNNNFIAATTCVGSSVEIKNGTFIGLNSSIREKTVIHNFSFVGIGSNVLNDVESGAVVYGNPAKERKK</sequence>
<proteinExistence type="predicted"/>
<dbReference type="InterPro" id="IPR050179">
    <property type="entry name" value="Trans_hexapeptide_repeat"/>
</dbReference>
<dbReference type="EMBL" id="FXAZ01000003">
    <property type="protein sequence ID" value="SMG46664.1"/>
    <property type="molecule type" value="Genomic_DNA"/>
</dbReference>
<evidence type="ECO:0000313" key="1">
    <source>
        <dbReference type="EMBL" id="SMG46664.1"/>
    </source>
</evidence>
<dbReference type="Proteomes" id="UP000193834">
    <property type="component" value="Unassembled WGS sequence"/>
</dbReference>
<dbReference type="STRING" id="1852522.SAMN06295960_2863"/>
<evidence type="ECO:0000313" key="2">
    <source>
        <dbReference type="Proteomes" id="UP000193834"/>
    </source>
</evidence>
<keyword evidence="2" id="KW-1185">Reference proteome</keyword>
<dbReference type="PANTHER" id="PTHR43300">
    <property type="entry name" value="ACETYLTRANSFERASE"/>
    <property type="match status" value="1"/>
</dbReference>
<reference evidence="1 2" key="1">
    <citation type="submission" date="2017-04" db="EMBL/GenBank/DDBJ databases">
        <authorList>
            <person name="Afonso C.L."/>
            <person name="Miller P.J."/>
            <person name="Scott M.A."/>
            <person name="Spackman E."/>
            <person name="Goraichik I."/>
            <person name="Dimitrov K.M."/>
            <person name="Suarez D.L."/>
            <person name="Swayne D.E."/>
        </authorList>
    </citation>
    <scope>NUCLEOTIDE SEQUENCE [LARGE SCALE GENOMIC DNA]</scope>
    <source>
        <strain evidence="1 2">11</strain>
    </source>
</reference>
<keyword evidence="1" id="KW-0808">Transferase</keyword>
<dbReference type="RefSeq" id="WP_085495053.1">
    <property type="nucleotide sequence ID" value="NZ_FXAZ01000003.1"/>
</dbReference>